<dbReference type="InterPro" id="IPR013096">
    <property type="entry name" value="Cupin_2"/>
</dbReference>
<sequence length="127" mass="14250">MKIINSLGLEKDLRYESPYTIMWGVNEETAGTRVMTMQRTIIPPGGKNKLHYHACDATFYVVKGPIYVYCGDPKRPERHLVQPGHFCYVPAGEVHGQENPSQTDHAELIASYGNCPHQDKAGTTFVE</sequence>
<dbReference type="SUPFAM" id="SSF51182">
    <property type="entry name" value="RmlC-like cupins"/>
    <property type="match status" value="1"/>
</dbReference>
<feature type="domain" description="Cupin type-2" evidence="1">
    <location>
        <begin position="40"/>
        <end position="110"/>
    </location>
</feature>
<dbReference type="EMBL" id="JACPUR010000013">
    <property type="protein sequence ID" value="MBI3126791.1"/>
    <property type="molecule type" value="Genomic_DNA"/>
</dbReference>
<dbReference type="Gene3D" id="2.60.120.10">
    <property type="entry name" value="Jelly Rolls"/>
    <property type="match status" value="1"/>
</dbReference>
<reference evidence="2" key="1">
    <citation type="submission" date="2020-07" db="EMBL/GenBank/DDBJ databases">
        <title>Huge and variable diversity of episymbiotic CPR bacteria and DPANN archaea in groundwater ecosystems.</title>
        <authorList>
            <person name="He C.Y."/>
            <person name="Keren R."/>
            <person name="Whittaker M."/>
            <person name="Farag I.F."/>
            <person name="Doudna J."/>
            <person name="Cate J.H.D."/>
            <person name="Banfield J.F."/>
        </authorList>
    </citation>
    <scope>NUCLEOTIDE SEQUENCE</scope>
    <source>
        <strain evidence="2">NC_groundwater_763_Ag_S-0.2um_68_21</strain>
    </source>
</reference>
<protein>
    <submittedName>
        <fullName evidence="2">Cupin domain-containing protein</fullName>
    </submittedName>
</protein>
<evidence type="ECO:0000313" key="2">
    <source>
        <dbReference type="EMBL" id="MBI3126791.1"/>
    </source>
</evidence>
<accession>A0A932MP43</accession>
<comment type="caution">
    <text evidence="2">The sequence shown here is derived from an EMBL/GenBank/DDBJ whole genome shotgun (WGS) entry which is preliminary data.</text>
</comment>
<dbReference type="AlphaFoldDB" id="A0A932MP43"/>
<proteinExistence type="predicted"/>
<organism evidence="2 3">
    <name type="scientific">Tectimicrobiota bacterium</name>
    <dbReference type="NCBI Taxonomy" id="2528274"/>
    <lineage>
        <taxon>Bacteria</taxon>
        <taxon>Pseudomonadati</taxon>
        <taxon>Nitrospinota/Tectimicrobiota group</taxon>
        <taxon>Candidatus Tectimicrobiota</taxon>
    </lineage>
</organism>
<gene>
    <name evidence="2" type="ORF">HYZ11_04215</name>
</gene>
<dbReference type="InterPro" id="IPR011051">
    <property type="entry name" value="RmlC_Cupin_sf"/>
</dbReference>
<dbReference type="Pfam" id="PF07883">
    <property type="entry name" value="Cupin_2"/>
    <property type="match status" value="1"/>
</dbReference>
<dbReference type="Proteomes" id="UP000782312">
    <property type="component" value="Unassembled WGS sequence"/>
</dbReference>
<name>A0A932MP43_UNCTE</name>
<evidence type="ECO:0000313" key="3">
    <source>
        <dbReference type="Proteomes" id="UP000782312"/>
    </source>
</evidence>
<dbReference type="InterPro" id="IPR014710">
    <property type="entry name" value="RmlC-like_jellyroll"/>
</dbReference>
<evidence type="ECO:0000259" key="1">
    <source>
        <dbReference type="Pfam" id="PF07883"/>
    </source>
</evidence>